<accession>A0A2V2N6P8</accession>
<comment type="caution">
    <text evidence="4">The sequence shown here is derived from an EMBL/GenBank/DDBJ whole genome shotgun (WGS) entry which is preliminary data.</text>
</comment>
<evidence type="ECO:0000259" key="3">
    <source>
        <dbReference type="Pfam" id="PF09851"/>
    </source>
</evidence>
<evidence type="ECO:0000256" key="1">
    <source>
        <dbReference type="PROSITE-ProRule" id="PRU00339"/>
    </source>
</evidence>
<feature type="region of interest" description="Disordered" evidence="2">
    <location>
        <begin position="412"/>
        <end position="442"/>
    </location>
</feature>
<dbReference type="PROSITE" id="PS50005">
    <property type="entry name" value="TPR"/>
    <property type="match status" value="1"/>
</dbReference>
<dbReference type="Gene3D" id="1.25.40.10">
    <property type="entry name" value="Tetratricopeptide repeat domain"/>
    <property type="match status" value="2"/>
</dbReference>
<dbReference type="AlphaFoldDB" id="A0A2V2N6P8"/>
<feature type="compositionally biased region" description="Basic and acidic residues" evidence="2">
    <location>
        <begin position="417"/>
        <end position="442"/>
    </location>
</feature>
<feature type="region of interest" description="Disordered" evidence="2">
    <location>
        <begin position="316"/>
        <end position="337"/>
    </location>
</feature>
<sequence length="560" mass="63336">MVMTDEDPLSIVQVRYARGEIDTAEYEEFLSWFLKNIAFQQVPSLKIASERYANGEISIGQYKEILSHLIADISNYQQSAPLRIVHLRYAEGELKTGEFEEKISVLMKDIPAYPHSPPLAVLFTRYAKGEIDDSEYKEMLAHLATYCSPSLPKMETPAPAESVKNQTPPSKPSTTPPVQKPSPTPSAAKPPQEPPSPDPYRLNFAAMQNPVSQAVISSDSLRIHADIDERLQSDRDLQDLLPDQVMPDEQAVLLQTAGDSTAKSDMYHITDLQSSPVPVTILVSEAGLSRKTIDSLKQDILEAKNLKEKPILSVKKEQNIQPQKGKETDKTGSKEEHQKIKELIRQGKYQESIIRLDELLKQTPDDYRSLFLKSISLFNIGKGDEALDLLSNAKESCTNIEDEKEIERIYNHIVQKGNEKKPKQESDTNDEREKPGTNEPEIKPILTGYKNLTNNEQSEIFQKISRQAQEMIDSGDYSGANTLLADLSEMVKEIPPESIQKESIDELFAAKGFVLYQLREYCEARKCFKEATRINPKNETAIHYLTDIRIRDCSKFVRHV</sequence>
<feature type="region of interest" description="Disordered" evidence="2">
    <location>
        <begin position="155"/>
        <end position="203"/>
    </location>
</feature>
<protein>
    <recommendedName>
        <fullName evidence="3">SHOCT domain-containing protein</fullName>
    </recommendedName>
</protein>
<dbReference type="InterPro" id="IPR011990">
    <property type="entry name" value="TPR-like_helical_dom_sf"/>
</dbReference>
<feature type="compositionally biased region" description="Pro residues" evidence="2">
    <location>
        <begin position="169"/>
        <end position="184"/>
    </location>
</feature>
<dbReference type="SUPFAM" id="SSF48452">
    <property type="entry name" value="TPR-like"/>
    <property type="match status" value="1"/>
</dbReference>
<feature type="domain" description="SHOCT" evidence="3">
    <location>
        <begin position="7"/>
        <end position="28"/>
    </location>
</feature>
<evidence type="ECO:0000256" key="2">
    <source>
        <dbReference type="SAM" id="MobiDB-lite"/>
    </source>
</evidence>
<dbReference type="Pfam" id="PF09851">
    <property type="entry name" value="SHOCT"/>
    <property type="match status" value="2"/>
</dbReference>
<feature type="repeat" description="TPR" evidence="1">
    <location>
        <begin position="505"/>
        <end position="538"/>
    </location>
</feature>
<keyword evidence="5" id="KW-1185">Reference proteome</keyword>
<gene>
    <name evidence="4" type="ORF">DLD82_04010</name>
</gene>
<organism evidence="4 5">
    <name type="scientific">Methanospirillum stamsii</name>
    <dbReference type="NCBI Taxonomy" id="1277351"/>
    <lineage>
        <taxon>Archaea</taxon>
        <taxon>Methanobacteriati</taxon>
        <taxon>Methanobacteriota</taxon>
        <taxon>Stenosarchaea group</taxon>
        <taxon>Methanomicrobia</taxon>
        <taxon>Methanomicrobiales</taxon>
        <taxon>Methanospirillaceae</taxon>
        <taxon>Methanospirillum</taxon>
    </lineage>
</organism>
<dbReference type="EMBL" id="QGMZ01000008">
    <property type="protein sequence ID" value="PWR75754.1"/>
    <property type="molecule type" value="Genomic_DNA"/>
</dbReference>
<dbReference type="Proteomes" id="UP000245934">
    <property type="component" value="Unassembled WGS sequence"/>
</dbReference>
<evidence type="ECO:0000313" key="5">
    <source>
        <dbReference type="Proteomes" id="UP000245934"/>
    </source>
</evidence>
<evidence type="ECO:0000313" key="4">
    <source>
        <dbReference type="EMBL" id="PWR75754.1"/>
    </source>
</evidence>
<dbReference type="InterPro" id="IPR019734">
    <property type="entry name" value="TPR_rpt"/>
</dbReference>
<feature type="domain" description="SHOCT" evidence="3">
    <location>
        <begin position="118"/>
        <end position="143"/>
    </location>
</feature>
<keyword evidence="1" id="KW-0802">TPR repeat</keyword>
<dbReference type="InterPro" id="IPR018649">
    <property type="entry name" value="SHOCT"/>
</dbReference>
<proteinExistence type="predicted"/>
<reference evidence="4 5" key="1">
    <citation type="submission" date="2018-05" db="EMBL/GenBank/DDBJ databases">
        <title>Draft genome of Methanospirillum stamsii Pt1.</title>
        <authorList>
            <person name="Dueholm M.S."/>
            <person name="Nielsen P.H."/>
            <person name="Bakmann L.F."/>
            <person name="Otzen D.E."/>
        </authorList>
    </citation>
    <scope>NUCLEOTIDE SEQUENCE [LARGE SCALE GENOMIC DNA]</scope>
    <source>
        <strain evidence="4 5">Pt1</strain>
    </source>
</reference>
<name>A0A2V2N6P8_9EURY</name>